<keyword evidence="2" id="KW-1185">Reference proteome</keyword>
<dbReference type="Proteomes" id="UP000658127">
    <property type="component" value="Unassembled WGS sequence"/>
</dbReference>
<organism evidence="1 2">
    <name type="scientific">Nocardia rhizosphaerihabitans</name>
    <dbReference type="NCBI Taxonomy" id="1691570"/>
    <lineage>
        <taxon>Bacteria</taxon>
        <taxon>Bacillati</taxon>
        <taxon>Actinomycetota</taxon>
        <taxon>Actinomycetes</taxon>
        <taxon>Mycobacteriales</taxon>
        <taxon>Nocardiaceae</taxon>
        <taxon>Nocardia</taxon>
    </lineage>
</organism>
<dbReference type="EMBL" id="BMNE01000001">
    <property type="protein sequence ID" value="GGN70638.1"/>
    <property type="molecule type" value="Genomic_DNA"/>
</dbReference>
<protein>
    <submittedName>
        <fullName evidence="1">Uncharacterized protein</fullName>
    </submittedName>
</protein>
<comment type="caution">
    <text evidence="1">The sequence shown here is derived from an EMBL/GenBank/DDBJ whole genome shotgun (WGS) entry which is preliminary data.</text>
</comment>
<name>A0ABQ2KA91_9NOCA</name>
<evidence type="ECO:0000313" key="1">
    <source>
        <dbReference type="EMBL" id="GGN70638.1"/>
    </source>
</evidence>
<proteinExistence type="predicted"/>
<sequence length="123" mass="12079">MPDNVAVRSTTVPVAGVGGGPGGAGVVDADGRAVGAVVGTPAVGGMTTGAADELVVVTGRTELDVAGVLESSVPHPASTSVIPAMTPIQVFCLAAMALPLRRDSNTSWLSPYVAVTLAVVQCP</sequence>
<evidence type="ECO:0000313" key="2">
    <source>
        <dbReference type="Proteomes" id="UP000658127"/>
    </source>
</evidence>
<reference evidence="2" key="1">
    <citation type="journal article" date="2019" name="Int. J. Syst. Evol. Microbiol.">
        <title>The Global Catalogue of Microorganisms (GCM) 10K type strain sequencing project: providing services to taxonomists for standard genome sequencing and annotation.</title>
        <authorList>
            <consortium name="The Broad Institute Genomics Platform"/>
            <consortium name="The Broad Institute Genome Sequencing Center for Infectious Disease"/>
            <person name="Wu L."/>
            <person name="Ma J."/>
        </authorList>
    </citation>
    <scope>NUCLEOTIDE SEQUENCE [LARGE SCALE GENOMIC DNA]</scope>
    <source>
        <strain evidence="2">CGMCC 4.7329</strain>
    </source>
</reference>
<accession>A0ABQ2KA91</accession>
<gene>
    <name evidence="1" type="ORF">GCM10011610_09990</name>
</gene>